<accession>A0A1Y2H3Z5</accession>
<dbReference type="Proteomes" id="UP000193411">
    <property type="component" value="Unassembled WGS sequence"/>
</dbReference>
<gene>
    <name evidence="1" type="ORF">BCR44DRAFT_243898</name>
</gene>
<comment type="caution">
    <text evidence="1">The sequence shown here is derived from an EMBL/GenBank/DDBJ whole genome shotgun (WGS) entry which is preliminary data.</text>
</comment>
<evidence type="ECO:0000313" key="1">
    <source>
        <dbReference type="EMBL" id="ORZ29290.1"/>
    </source>
</evidence>
<organism evidence="1 2">
    <name type="scientific">Catenaria anguillulae PL171</name>
    <dbReference type="NCBI Taxonomy" id="765915"/>
    <lineage>
        <taxon>Eukaryota</taxon>
        <taxon>Fungi</taxon>
        <taxon>Fungi incertae sedis</taxon>
        <taxon>Blastocladiomycota</taxon>
        <taxon>Blastocladiomycetes</taxon>
        <taxon>Blastocladiales</taxon>
        <taxon>Catenariaceae</taxon>
        <taxon>Catenaria</taxon>
    </lineage>
</organism>
<protein>
    <submittedName>
        <fullName evidence="1">Uncharacterized protein</fullName>
    </submittedName>
</protein>
<reference evidence="1 2" key="1">
    <citation type="submission" date="2016-07" db="EMBL/GenBank/DDBJ databases">
        <title>Pervasive Adenine N6-methylation of Active Genes in Fungi.</title>
        <authorList>
            <consortium name="DOE Joint Genome Institute"/>
            <person name="Mondo S.J."/>
            <person name="Dannebaum R.O."/>
            <person name="Kuo R.C."/>
            <person name="Labutti K."/>
            <person name="Haridas S."/>
            <person name="Kuo A."/>
            <person name="Salamov A."/>
            <person name="Ahrendt S.R."/>
            <person name="Lipzen A."/>
            <person name="Sullivan W."/>
            <person name="Andreopoulos W.B."/>
            <person name="Clum A."/>
            <person name="Lindquist E."/>
            <person name="Daum C."/>
            <person name="Ramamoorthy G.K."/>
            <person name="Gryganskyi A."/>
            <person name="Culley D."/>
            <person name="Magnuson J.K."/>
            <person name="James T.Y."/>
            <person name="O'Malley M.A."/>
            <person name="Stajich J.E."/>
            <person name="Spatafora J.W."/>
            <person name="Visel A."/>
            <person name="Grigoriev I.V."/>
        </authorList>
    </citation>
    <scope>NUCLEOTIDE SEQUENCE [LARGE SCALE GENOMIC DNA]</scope>
    <source>
        <strain evidence="1 2">PL171</strain>
    </source>
</reference>
<dbReference type="EMBL" id="MCFL01000249">
    <property type="protein sequence ID" value="ORZ29290.1"/>
    <property type="molecule type" value="Genomic_DNA"/>
</dbReference>
<name>A0A1Y2H3Z5_9FUNG</name>
<sequence>MALTSSEEDDTTPTNARVSGMLLAPATAHWALETVAVGSWTHPCPERLEEQTQARVVYQAPLQQQSLSVPYWEAGQPVSLRHAPGQSVGITLPRGPTSLVAWTRLVVCYQRLPVAGWRECVIRGHAGWSLAVECGSCTASTSWVRVEATDHKLYVPGFATRMDTWGLGANLFFMVFGWNPFCSIDQQSALEKFVEEKRRSWAGRLVASGIAGDCAKVDVEAVVALVSDSAMVTARAALHAQTVEARSTPIAPRQPTANHGQDIFAHGKEARANVQVGNKTVKGDAAALVDPNEQVMYQLGGQPSSAVLSLPTIRAR</sequence>
<keyword evidence="2" id="KW-1185">Reference proteome</keyword>
<evidence type="ECO:0000313" key="2">
    <source>
        <dbReference type="Proteomes" id="UP000193411"/>
    </source>
</evidence>
<dbReference type="AlphaFoldDB" id="A0A1Y2H3Z5"/>
<proteinExistence type="predicted"/>